<organism evidence="2 3">
    <name type="scientific">Lacrimispora xylanisolvens</name>
    <dbReference type="NCBI Taxonomy" id="384636"/>
    <lineage>
        <taxon>Bacteria</taxon>
        <taxon>Bacillati</taxon>
        <taxon>Bacillota</taxon>
        <taxon>Clostridia</taxon>
        <taxon>Lachnospirales</taxon>
        <taxon>Lachnospiraceae</taxon>
        <taxon>Lacrimispora</taxon>
    </lineage>
</organism>
<dbReference type="CDD" id="cd00077">
    <property type="entry name" value="HDc"/>
    <property type="match status" value="1"/>
</dbReference>
<dbReference type="EMBL" id="PTJA01000015">
    <property type="protein sequence ID" value="PPK78411.1"/>
    <property type="molecule type" value="Genomic_DNA"/>
</dbReference>
<dbReference type="AlphaFoldDB" id="A0A2S6HM15"/>
<dbReference type="SUPFAM" id="SSF109604">
    <property type="entry name" value="HD-domain/PDEase-like"/>
    <property type="match status" value="1"/>
</dbReference>
<feature type="domain" description="HD/PDEase" evidence="1">
    <location>
        <begin position="19"/>
        <end position="137"/>
    </location>
</feature>
<dbReference type="Gene3D" id="1.10.3210.50">
    <property type="match status" value="1"/>
</dbReference>
<evidence type="ECO:0000313" key="3">
    <source>
        <dbReference type="Proteomes" id="UP000237749"/>
    </source>
</evidence>
<evidence type="ECO:0000259" key="1">
    <source>
        <dbReference type="SMART" id="SM00471"/>
    </source>
</evidence>
<gene>
    <name evidence="2" type="ORF">BXY41_11585</name>
</gene>
<proteinExistence type="predicted"/>
<accession>A0A2S6HM15</accession>
<dbReference type="InterPro" id="IPR003607">
    <property type="entry name" value="HD/PDEase_dom"/>
</dbReference>
<dbReference type="RefSeq" id="WP_104439148.1">
    <property type="nucleotide sequence ID" value="NZ_PTJA01000015.1"/>
</dbReference>
<dbReference type="PANTHER" id="PTHR33594">
    <property type="entry name" value="SUPERFAMILY HYDROLASE, PUTATIVE (AFU_ORTHOLOGUE AFUA_1G03035)-RELATED"/>
    <property type="match status" value="1"/>
</dbReference>
<dbReference type="InterPro" id="IPR006674">
    <property type="entry name" value="HD_domain"/>
</dbReference>
<protein>
    <recommendedName>
        <fullName evidence="1">HD/PDEase domain-containing protein</fullName>
    </recommendedName>
</protein>
<dbReference type="InterPro" id="IPR006675">
    <property type="entry name" value="HDIG_dom"/>
</dbReference>
<evidence type="ECO:0000313" key="2">
    <source>
        <dbReference type="EMBL" id="PPK78411.1"/>
    </source>
</evidence>
<dbReference type="PANTHER" id="PTHR33594:SF1">
    <property type="entry name" value="HD_PDEASE DOMAIN-CONTAINING PROTEIN"/>
    <property type="match status" value="1"/>
</dbReference>
<keyword evidence="3" id="KW-1185">Reference proteome</keyword>
<dbReference type="OrthoDB" id="247014at2"/>
<reference evidence="2 3" key="1">
    <citation type="submission" date="2018-02" db="EMBL/GenBank/DDBJ databases">
        <title>Genomic Encyclopedia of Archaeal and Bacterial Type Strains, Phase II (KMG-II): from individual species to whole genera.</title>
        <authorList>
            <person name="Goeker M."/>
        </authorList>
    </citation>
    <scope>NUCLEOTIDE SEQUENCE [LARGE SCALE GENOMIC DNA]</scope>
    <source>
        <strain evidence="2 3">DSM 3808</strain>
    </source>
</reference>
<name>A0A2S6HM15_9FIRM</name>
<dbReference type="SMART" id="SM00471">
    <property type="entry name" value="HDc"/>
    <property type="match status" value="1"/>
</dbReference>
<sequence length="225" mass="25674">MNKDEFKKIEEYMLVCMKDCANDKDHIYRVLYLALDIAKYEEDVNIDVLIAACLLHDIGRQEQFDDSRIRHEVAGSKKAYTFLLHNNWTEESARHVSDCILSHSYRGGSSPDSIEAKILYDSDKLDVTGTLGIARTLLYLGIASEPLYSLGGDGNVLDGSKGTQPSFLHEYKYKLEKIYDEFHTTRATEIGNERKASAVSFYNSLLNEARSCYTYGMDEFFKMVK</sequence>
<dbReference type="Pfam" id="PF01966">
    <property type="entry name" value="HD"/>
    <property type="match status" value="1"/>
</dbReference>
<comment type="caution">
    <text evidence="2">The sequence shown here is derived from an EMBL/GenBank/DDBJ whole genome shotgun (WGS) entry which is preliminary data.</text>
</comment>
<dbReference type="Proteomes" id="UP000237749">
    <property type="component" value="Unassembled WGS sequence"/>
</dbReference>
<dbReference type="NCBIfam" id="TIGR00277">
    <property type="entry name" value="HDIG"/>
    <property type="match status" value="1"/>
</dbReference>